<protein>
    <recommendedName>
        <fullName evidence="7">Cell division protein FtsB</fullName>
    </recommendedName>
</protein>
<proteinExistence type="inferred from homology"/>
<evidence type="ECO:0000256" key="5">
    <source>
        <dbReference type="ARBA" id="ARBA00023136"/>
    </source>
</evidence>
<keyword evidence="1 7" id="KW-1003">Cell membrane</keyword>
<feature type="topological domain" description="Periplasmic" evidence="7">
    <location>
        <begin position="22"/>
        <end position="99"/>
    </location>
</feature>
<reference evidence="8 9" key="1">
    <citation type="submission" date="2024-02" db="EMBL/GenBank/DDBJ databases">
        <title>A novel Wenzhouxiangellaceae bacterium, isolated from coastal sediments.</title>
        <authorList>
            <person name="Du Z.-J."/>
            <person name="Ye Y.-Q."/>
            <person name="Zhang X.-Y."/>
        </authorList>
    </citation>
    <scope>NUCLEOTIDE SEQUENCE [LARGE SCALE GENOMIC DNA]</scope>
    <source>
        <strain evidence="8 9">CH-27</strain>
    </source>
</reference>
<keyword evidence="5 7" id="KW-0472">Membrane</keyword>
<keyword evidence="3 7" id="KW-0812">Transmembrane</keyword>
<evidence type="ECO:0000256" key="1">
    <source>
        <dbReference type="ARBA" id="ARBA00022475"/>
    </source>
</evidence>
<dbReference type="GO" id="GO:0030428">
    <property type="term" value="C:cell septum"/>
    <property type="evidence" value="ECO:0007669"/>
    <property type="project" value="TreeGrafter"/>
</dbReference>
<evidence type="ECO:0000256" key="3">
    <source>
        <dbReference type="ARBA" id="ARBA00022692"/>
    </source>
</evidence>
<name>A0AAW9RHR1_9GAMM</name>
<dbReference type="PANTHER" id="PTHR37485">
    <property type="entry name" value="CELL DIVISION PROTEIN FTSB"/>
    <property type="match status" value="1"/>
</dbReference>
<keyword evidence="7" id="KW-0175">Coiled coil</keyword>
<comment type="subcellular location">
    <subcellularLocation>
        <location evidence="7">Cell inner membrane</location>
        <topology evidence="7">Single-pass type II membrane protein</topology>
    </subcellularLocation>
    <text evidence="7">Localizes to the division septum.</text>
</comment>
<dbReference type="InterPro" id="IPR023081">
    <property type="entry name" value="Cell_div_FtsB"/>
</dbReference>
<dbReference type="GO" id="GO:0043093">
    <property type="term" value="P:FtsZ-dependent cytokinesis"/>
    <property type="evidence" value="ECO:0007669"/>
    <property type="project" value="UniProtKB-UniRule"/>
</dbReference>
<feature type="topological domain" description="Cytoplasmic" evidence="7">
    <location>
        <begin position="1"/>
        <end position="3"/>
    </location>
</feature>
<keyword evidence="6 7" id="KW-0131">Cell cycle</keyword>
<gene>
    <name evidence="7 8" type="primary">ftsB</name>
    <name evidence="8" type="ORF">V3330_12235</name>
</gene>
<keyword evidence="7" id="KW-0997">Cell inner membrane</keyword>
<keyword evidence="9" id="KW-1185">Reference proteome</keyword>
<evidence type="ECO:0000313" key="9">
    <source>
        <dbReference type="Proteomes" id="UP001359886"/>
    </source>
</evidence>
<dbReference type="Pfam" id="PF04977">
    <property type="entry name" value="DivIC"/>
    <property type="match status" value="1"/>
</dbReference>
<dbReference type="RefSeq" id="WP_354695720.1">
    <property type="nucleotide sequence ID" value="NZ_JAZHOG010000008.1"/>
</dbReference>
<feature type="coiled-coil region" evidence="7">
    <location>
        <begin position="29"/>
        <end position="70"/>
    </location>
</feature>
<evidence type="ECO:0000256" key="6">
    <source>
        <dbReference type="ARBA" id="ARBA00023306"/>
    </source>
</evidence>
<comment type="similarity">
    <text evidence="7">Belongs to the FtsB family.</text>
</comment>
<evidence type="ECO:0000256" key="4">
    <source>
        <dbReference type="ARBA" id="ARBA00022989"/>
    </source>
</evidence>
<evidence type="ECO:0000256" key="7">
    <source>
        <dbReference type="HAMAP-Rule" id="MF_00599"/>
    </source>
</evidence>
<dbReference type="PANTHER" id="PTHR37485:SF1">
    <property type="entry name" value="CELL DIVISION PROTEIN FTSB"/>
    <property type="match status" value="1"/>
</dbReference>
<organism evidence="8 9">
    <name type="scientific">Elongatibacter sediminis</name>
    <dbReference type="NCBI Taxonomy" id="3119006"/>
    <lineage>
        <taxon>Bacteria</taxon>
        <taxon>Pseudomonadati</taxon>
        <taxon>Pseudomonadota</taxon>
        <taxon>Gammaproteobacteria</taxon>
        <taxon>Chromatiales</taxon>
        <taxon>Wenzhouxiangellaceae</taxon>
        <taxon>Elongatibacter</taxon>
    </lineage>
</organism>
<dbReference type="InterPro" id="IPR007060">
    <property type="entry name" value="FtsL/DivIC"/>
</dbReference>
<dbReference type="AlphaFoldDB" id="A0AAW9RHR1"/>
<dbReference type="HAMAP" id="MF_00599">
    <property type="entry name" value="FtsB"/>
    <property type="match status" value="1"/>
</dbReference>
<keyword evidence="2 7" id="KW-0132">Cell division</keyword>
<comment type="function">
    <text evidence="7">Essential cell division protein. May link together the upstream cell division proteins, which are predominantly cytoplasmic, with the downstream cell division proteins, which are predominantly periplasmic.</text>
</comment>
<evidence type="ECO:0000256" key="2">
    <source>
        <dbReference type="ARBA" id="ARBA00022618"/>
    </source>
</evidence>
<dbReference type="GO" id="GO:0005886">
    <property type="term" value="C:plasma membrane"/>
    <property type="evidence" value="ECO:0007669"/>
    <property type="project" value="UniProtKB-SubCell"/>
</dbReference>
<dbReference type="Proteomes" id="UP001359886">
    <property type="component" value="Unassembled WGS sequence"/>
</dbReference>
<keyword evidence="4 7" id="KW-1133">Transmembrane helix</keyword>
<comment type="caution">
    <text evidence="8">The sequence shown here is derived from an EMBL/GenBank/DDBJ whole genome shotgun (WGS) entry which is preliminary data.</text>
</comment>
<evidence type="ECO:0000313" key="8">
    <source>
        <dbReference type="EMBL" id="MEJ8568395.1"/>
    </source>
</evidence>
<accession>A0AAW9RHR1</accession>
<dbReference type="GO" id="GO:0032153">
    <property type="term" value="C:cell division site"/>
    <property type="evidence" value="ECO:0007669"/>
    <property type="project" value="UniProtKB-UniRule"/>
</dbReference>
<dbReference type="NCBIfam" id="NF002058">
    <property type="entry name" value="PRK00888.1"/>
    <property type="match status" value="1"/>
</dbReference>
<dbReference type="EMBL" id="JAZHOG010000008">
    <property type="protein sequence ID" value="MEJ8568395.1"/>
    <property type="molecule type" value="Genomic_DNA"/>
</dbReference>
<sequence>MRLLLAILLVLLALLQFNLWFGEGGFADIRRLEQRVSEQERENALLQQRNRELEAEVDDLRQGLEAIEERARSEMGMIKEGEEFYQVVPGQGAPPEEQK</sequence>
<comment type="subunit">
    <text evidence="7">Part of a complex composed of FtsB, FtsL and FtsQ.</text>
</comment>